<feature type="compositionally biased region" description="Low complexity" evidence="1">
    <location>
        <begin position="30"/>
        <end position="43"/>
    </location>
</feature>
<feature type="compositionally biased region" description="Polar residues" evidence="1">
    <location>
        <begin position="17"/>
        <end position="29"/>
    </location>
</feature>
<proteinExistence type="predicted"/>
<feature type="region of interest" description="Disordered" evidence="1">
    <location>
        <begin position="15"/>
        <end position="54"/>
    </location>
</feature>
<reference evidence="2 3" key="1">
    <citation type="submission" date="2016-03" db="EMBL/GenBank/DDBJ databases">
        <title>EvidentialGene: Evidence-directed Construction of Genes on Genomes.</title>
        <authorList>
            <person name="Gilbert D.G."/>
            <person name="Choi J.-H."/>
            <person name="Mockaitis K."/>
            <person name="Colbourne J."/>
            <person name="Pfrender M."/>
        </authorList>
    </citation>
    <scope>NUCLEOTIDE SEQUENCE [LARGE SCALE GENOMIC DNA]</scope>
    <source>
        <strain evidence="2 3">Xinb3</strain>
        <tissue evidence="2">Complete organism</tissue>
    </source>
</reference>
<protein>
    <submittedName>
        <fullName evidence="2">Uncharacterized protein</fullName>
    </submittedName>
</protein>
<gene>
    <name evidence="2" type="ORF">APZ42_021479</name>
</gene>
<sequence length="54" mass="6085">MTGLSLFPLTLSRKKSQISLSQNKQNQVQTRTTFSNTRNTTHAHTNRRPGLGDD</sequence>
<dbReference type="Proteomes" id="UP000076858">
    <property type="component" value="Unassembled WGS sequence"/>
</dbReference>
<dbReference type="AlphaFoldDB" id="A0A164WMG7"/>
<name>A0A164WMG7_9CRUS</name>
<dbReference type="EMBL" id="LRGB01001169">
    <property type="protein sequence ID" value="KZS13400.1"/>
    <property type="molecule type" value="Genomic_DNA"/>
</dbReference>
<accession>A0A164WMG7</accession>
<organism evidence="2 3">
    <name type="scientific">Daphnia magna</name>
    <dbReference type="NCBI Taxonomy" id="35525"/>
    <lineage>
        <taxon>Eukaryota</taxon>
        <taxon>Metazoa</taxon>
        <taxon>Ecdysozoa</taxon>
        <taxon>Arthropoda</taxon>
        <taxon>Crustacea</taxon>
        <taxon>Branchiopoda</taxon>
        <taxon>Diplostraca</taxon>
        <taxon>Cladocera</taxon>
        <taxon>Anomopoda</taxon>
        <taxon>Daphniidae</taxon>
        <taxon>Daphnia</taxon>
    </lineage>
</organism>
<evidence type="ECO:0000313" key="3">
    <source>
        <dbReference type="Proteomes" id="UP000076858"/>
    </source>
</evidence>
<evidence type="ECO:0000313" key="2">
    <source>
        <dbReference type="EMBL" id="KZS13400.1"/>
    </source>
</evidence>
<comment type="caution">
    <text evidence="2">The sequence shown here is derived from an EMBL/GenBank/DDBJ whole genome shotgun (WGS) entry which is preliminary data.</text>
</comment>
<keyword evidence="3" id="KW-1185">Reference proteome</keyword>
<evidence type="ECO:0000256" key="1">
    <source>
        <dbReference type="SAM" id="MobiDB-lite"/>
    </source>
</evidence>